<sequence>QINVSYVKNDKSDIKVAYRGQGISENDLKLIINNQQNLFTFTSCLWTTTDKNNSLTIAQSTKNSPNLFGVLFRIEICSTSRFISLEKFSYYLNSKNEFLFSIYSLFRITNIKEIEKNIWQIDLKLINNEDSDDQQLKDYLHKFQQYDDKF</sequence>
<proteinExistence type="predicted"/>
<protein>
    <submittedName>
        <fullName evidence="1">Uncharacterized protein</fullName>
    </submittedName>
</protein>
<dbReference type="Proteomes" id="UP000663868">
    <property type="component" value="Unassembled WGS sequence"/>
</dbReference>
<feature type="non-terminal residue" evidence="1">
    <location>
        <position position="1"/>
    </location>
</feature>
<evidence type="ECO:0000313" key="1">
    <source>
        <dbReference type="EMBL" id="CAF4435531.1"/>
    </source>
</evidence>
<dbReference type="EMBL" id="CAJOBB010029254">
    <property type="protein sequence ID" value="CAF4435531.1"/>
    <property type="molecule type" value="Genomic_DNA"/>
</dbReference>
<dbReference type="Gene3D" id="3.90.176.10">
    <property type="entry name" value="Toxin ADP-ribosyltransferase, Chain A, domain 1"/>
    <property type="match status" value="1"/>
</dbReference>
<dbReference type="AlphaFoldDB" id="A0A820RFC8"/>
<name>A0A820RFC8_9BILA</name>
<comment type="caution">
    <text evidence="1">The sequence shown here is derived from an EMBL/GenBank/DDBJ whole genome shotgun (WGS) entry which is preliminary data.</text>
</comment>
<organism evidence="1 2">
    <name type="scientific">Adineta steineri</name>
    <dbReference type="NCBI Taxonomy" id="433720"/>
    <lineage>
        <taxon>Eukaryota</taxon>
        <taxon>Metazoa</taxon>
        <taxon>Spiralia</taxon>
        <taxon>Gnathifera</taxon>
        <taxon>Rotifera</taxon>
        <taxon>Eurotatoria</taxon>
        <taxon>Bdelloidea</taxon>
        <taxon>Adinetida</taxon>
        <taxon>Adinetidae</taxon>
        <taxon>Adineta</taxon>
    </lineage>
</organism>
<evidence type="ECO:0000313" key="2">
    <source>
        <dbReference type="Proteomes" id="UP000663868"/>
    </source>
</evidence>
<accession>A0A820RFC8</accession>
<dbReference type="SUPFAM" id="SSF56399">
    <property type="entry name" value="ADP-ribosylation"/>
    <property type="match status" value="1"/>
</dbReference>
<feature type="non-terminal residue" evidence="1">
    <location>
        <position position="150"/>
    </location>
</feature>
<gene>
    <name evidence="1" type="ORF">KXQ929_LOCUS53048</name>
</gene>
<reference evidence="1" key="1">
    <citation type="submission" date="2021-02" db="EMBL/GenBank/DDBJ databases">
        <authorList>
            <person name="Nowell W R."/>
        </authorList>
    </citation>
    <scope>NUCLEOTIDE SEQUENCE</scope>
</reference>